<dbReference type="Gene3D" id="3.20.170.20">
    <property type="entry name" value="Protein of unknown function DUF952"/>
    <property type="match status" value="1"/>
</dbReference>
<dbReference type="PANTHER" id="PTHR34129:SF1">
    <property type="entry name" value="DUF952 DOMAIN-CONTAINING PROTEIN"/>
    <property type="match status" value="1"/>
</dbReference>
<dbReference type="OrthoDB" id="5638018at2"/>
<dbReference type="Proteomes" id="UP000190037">
    <property type="component" value="Unassembled WGS sequence"/>
</dbReference>
<dbReference type="AlphaFoldDB" id="A0A1T3P6I0"/>
<dbReference type="SUPFAM" id="SSF56399">
    <property type="entry name" value="ADP-ribosylation"/>
    <property type="match status" value="1"/>
</dbReference>
<name>A0A1T3P6I0_9ACTN</name>
<dbReference type="EMBL" id="MWQN01000001">
    <property type="protein sequence ID" value="OPC84555.1"/>
    <property type="molecule type" value="Genomic_DNA"/>
</dbReference>
<accession>A0A1T3P6I0</accession>
<dbReference type="PANTHER" id="PTHR34129">
    <property type="entry name" value="BLR1139 PROTEIN"/>
    <property type="match status" value="1"/>
</dbReference>
<dbReference type="Pfam" id="PF06108">
    <property type="entry name" value="DUF952"/>
    <property type="match status" value="1"/>
</dbReference>
<dbReference type="InterPro" id="IPR009297">
    <property type="entry name" value="DUF952"/>
</dbReference>
<evidence type="ECO:0000313" key="1">
    <source>
        <dbReference type="EMBL" id="OPC84555.1"/>
    </source>
</evidence>
<evidence type="ECO:0008006" key="3">
    <source>
        <dbReference type="Google" id="ProtNLM"/>
    </source>
</evidence>
<sequence>MNEEIVYKLVGADEWAEAVRAGRFAGAGIDLADGYVHLSTGAQVAETARRHFAGRDDLVLAAWRPAALGAALRWEPSRGGALFPHVYGVVDPAAALWSAPLDLPATPDGDHVAEAVLAALAAHGH</sequence>
<reference evidence="1 2" key="1">
    <citation type="submission" date="2017-03" db="EMBL/GenBank/DDBJ databases">
        <title>Draft genome sequence of Streptomyces scabrisporus NF3, endophyte isolated from Amphipterygium adstringens.</title>
        <authorList>
            <person name="Vazquez M."/>
            <person name="Ceapa C.D."/>
            <person name="Rodriguez Luna D."/>
            <person name="Sanchez Esquivel S."/>
        </authorList>
    </citation>
    <scope>NUCLEOTIDE SEQUENCE [LARGE SCALE GENOMIC DNA]</scope>
    <source>
        <strain evidence="1 2">NF3</strain>
    </source>
</reference>
<keyword evidence="2" id="KW-1185">Reference proteome</keyword>
<dbReference type="STRING" id="159449.B4N89_29785"/>
<dbReference type="RefSeq" id="WP_078978853.1">
    <property type="nucleotide sequence ID" value="NZ_MWQN01000001.1"/>
</dbReference>
<gene>
    <name evidence="1" type="ORF">B4N89_29785</name>
</gene>
<comment type="caution">
    <text evidence="1">The sequence shown here is derived from an EMBL/GenBank/DDBJ whole genome shotgun (WGS) entry which is preliminary data.</text>
</comment>
<evidence type="ECO:0000313" key="2">
    <source>
        <dbReference type="Proteomes" id="UP000190037"/>
    </source>
</evidence>
<organism evidence="1 2">
    <name type="scientific">Embleya scabrispora</name>
    <dbReference type="NCBI Taxonomy" id="159449"/>
    <lineage>
        <taxon>Bacteria</taxon>
        <taxon>Bacillati</taxon>
        <taxon>Actinomycetota</taxon>
        <taxon>Actinomycetes</taxon>
        <taxon>Kitasatosporales</taxon>
        <taxon>Streptomycetaceae</taxon>
        <taxon>Embleya</taxon>
    </lineage>
</organism>
<proteinExistence type="predicted"/>
<protein>
    <recommendedName>
        <fullName evidence="3">Dihydroorotate dehydrogenase</fullName>
    </recommendedName>
</protein>